<keyword evidence="1" id="KW-1133">Transmembrane helix</keyword>
<organism evidence="2 3">
    <name type="scientific">Candidatus Thalassarchaeum betae</name>
    <dbReference type="NCBI Taxonomy" id="2599289"/>
    <lineage>
        <taxon>Archaea</taxon>
        <taxon>Methanobacteriati</taxon>
        <taxon>Thermoplasmatota</taxon>
        <taxon>Candidatus Poseidoniia</taxon>
        <taxon>Candidatus Poseidoniales</taxon>
        <taxon>Candidatus Thalassarchaeaceae</taxon>
        <taxon>Candidatus Thalassarchaeum</taxon>
    </lineage>
</organism>
<accession>A0A2V3HV01</accession>
<evidence type="ECO:0000256" key="1">
    <source>
        <dbReference type="SAM" id="Phobius"/>
    </source>
</evidence>
<sequence>MSQDNGTSPQWRALAMSVHLGTASGALWALLSLEAIFVENYRLAFFWMFVAMVIDSVDGPLARWVDVKRHAPQIDGARLDRQTVP</sequence>
<comment type="caution">
    <text evidence="2">The sequence shown here is derived from an EMBL/GenBank/DDBJ whole genome shotgun (WGS) entry which is preliminary data.</text>
</comment>
<proteinExistence type="predicted"/>
<dbReference type="Gene3D" id="1.20.120.1760">
    <property type="match status" value="1"/>
</dbReference>
<dbReference type="EMBL" id="PSPG01000007">
    <property type="protein sequence ID" value="PXF21571.1"/>
    <property type="molecule type" value="Genomic_DNA"/>
</dbReference>
<feature type="transmembrane region" description="Helical" evidence="1">
    <location>
        <begin position="12"/>
        <end position="31"/>
    </location>
</feature>
<dbReference type="InterPro" id="IPR043130">
    <property type="entry name" value="CDP-OH_PTrfase_TM_dom"/>
</dbReference>
<dbReference type="AlphaFoldDB" id="A0A2V3HV01"/>
<keyword evidence="1" id="KW-0472">Membrane</keyword>
<evidence type="ECO:0000313" key="3">
    <source>
        <dbReference type="Proteomes" id="UP000248161"/>
    </source>
</evidence>
<evidence type="ECO:0008006" key="4">
    <source>
        <dbReference type="Google" id="ProtNLM"/>
    </source>
</evidence>
<name>A0A2V3HV01_9ARCH</name>
<dbReference type="Proteomes" id="UP000248161">
    <property type="component" value="Unassembled WGS sequence"/>
</dbReference>
<gene>
    <name evidence="2" type="ORF">CXX69_03885</name>
</gene>
<reference evidence="2 3" key="1">
    <citation type="journal article" date="2015" name="Nat. Commun.">
        <title>Genomic and transcriptomic evidence for scavenging of diverse organic compounds by widespread deep-sea archaea.</title>
        <authorList>
            <person name="Li M."/>
            <person name="Baker B.J."/>
            <person name="Anantharaman K."/>
            <person name="Jain S."/>
            <person name="Breier J.A."/>
            <person name="Dick G.J."/>
        </authorList>
    </citation>
    <scope>NUCLEOTIDE SEQUENCE [LARGE SCALE GENOMIC DNA]</scope>
    <source>
        <strain evidence="2">Cayman_51_deep</strain>
    </source>
</reference>
<protein>
    <recommendedName>
        <fullName evidence="4">Phosphatidylcholine/phosphatidylserine synthase</fullName>
    </recommendedName>
</protein>
<keyword evidence="1" id="KW-0812">Transmembrane</keyword>
<evidence type="ECO:0000313" key="2">
    <source>
        <dbReference type="EMBL" id="PXF21571.1"/>
    </source>
</evidence>